<keyword evidence="12" id="KW-0460">Magnesium</keyword>
<dbReference type="SMART" id="SM00100">
    <property type="entry name" value="cNMP"/>
    <property type="match status" value="3"/>
</dbReference>
<dbReference type="SMART" id="SM00133">
    <property type="entry name" value="S_TK_X"/>
    <property type="match status" value="1"/>
</dbReference>
<comment type="catalytic activity">
    <reaction evidence="16">
        <text>L-seryl-[protein] + ATP = O-phospho-L-seryl-[protein] + ADP + H(+)</text>
        <dbReference type="Rhea" id="RHEA:17989"/>
        <dbReference type="Rhea" id="RHEA-COMP:9863"/>
        <dbReference type="Rhea" id="RHEA-COMP:11604"/>
        <dbReference type="ChEBI" id="CHEBI:15378"/>
        <dbReference type="ChEBI" id="CHEBI:29999"/>
        <dbReference type="ChEBI" id="CHEBI:30616"/>
        <dbReference type="ChEBI" id="CHEBI:83421"/>
        <dbReference type="ChEBI" id="CHEBI:456216"/>
        <dbReference type="EC" id="2.7.11.12"/>
    </reaction>
</comment>
<dbReference type="GO" id="GO:0046872">
    <property type="term" value="F:metal ion binding"/>
    <property type="evidence" value="ECO:0007669"/>
    <property type="project" value="UniProtKB-KW"/>
</dbReference>
<dbReference type="AlphaFoldDB" id="A0A7S4F897"/>
<keyword evidence="4" id="KW-0963">Cytoplasm</keyword>
<dbReference type="SUPFAM" id="SSF56112">
    <property type="entry name" value="Protein kinase-like (PK-like)"/>
    <property type="match status" value="1"/>
</dbReference>
<dbReference type="PROSITE" id="PS51285">
    <property type="entry name" value="AGC_KINASE_CTER"/>
    <property type="match status" value="1"/>
</dbReference>
<reference evidence="22" key="1">
    <citation type="submission" date="2021-01" db="EMBL/GenBank/DDBJ databases">
        <authorList>
            <person name="Corre E."/>
            <person name="Pelletier E."/>
            <person name="Niang G."/>
            <person name="Scheremetjew M."/>
            <person name="Finn R."/>
            <person name="Kale V."/>
            <person name="Holt S."/>
            <person name="Cochrane G."/>
            <person name="Meng A."/>
            <person name="Brown T."/>
            <person name="Cohen L."/>
        </authorList>
    </citation>
    <scope>NUCLEOTIDE SEQUENCE</scope>
    <source>
        <strain evidence="22">CCMP645</strain>
    </source>
</reference>
<dbReference type="InterPro" id="IPR000961">
    <property type="entry name" value="AGC-kinase_C"/>
</dbReference>
<dbReference type="PANTHER" id="PTHR24353:SF37">
    <property type="entry name" value="CAMP-DEPENDENT PROTEIN KINASE CATALYTIC SUBUNIT PRKX"/>
    <property type="match status" value="1"/>
</dbReference>
<evidence type="ECO:0000256" key="4">
    <source>
        <dbReference type="ARBA" id="ARBA00022490"/>
    </source>
</evidence>
<dbReference type="GO" id="GO:0030553">
    <property type="term" value="F:cGMP binding"/>
    <property type="evidence" value="ECO:0007669"/>
    <property type="project" value="UniProtKB-KW"/>
</dbReference>
<dbReference type="GO" id="GO:0004691">
    <property type="term" value="F:cAMP-dependent protein kinase activity"/>
    <property type="evidence" value="ECO:0007669"/>
    <property type="project" value="TreeGrafter"/>
</dbReference>
<evidence type="ECO:0000256" key="17">
    <source>
        <dbReference type="PROSITE-ProRule" id="PRU10141"/>
    </source>
</evidence>
<dbReference type="Gene3D" id="1.10.510.10">
    <property type="entry name" value="Transferase(Phosphotransferase) domain 1"/>
    <property type="match status" value="1"/>
</dbReference>
<evidence type="ECO:0000256" key="5">
    <source>
        <dbReference type="ARBA" id="ARBA00022527"/>
    </source>
</evidence>
<dbReference type="Pfam" id="PF00069">
    <property type="entry name" value="Pkinase"/>
    <property type="match status" value="1"/>
</dbReference>
<dbReference type="PROSITE" id="PS00108">
    <property type="entry name" value="PROTEIN_KINASE_ST"/>
    <property type="match status" value="1"/>
</dbReference>
<dbReference type="SUPFAM" id="SSF51206">
    <property type="entry name" value="cAMP-binding domain-like"/>
    <property type="match status" value="3"/>
</dbReference>
<keyword evidence="10" id="KW-0418">Kinase</keyword>
<evidence type="ECO:0000256" key="7">
    <source>
        <dbReference type="ARBA" id="ARBA00022679"/>
    </source>
</evidence>
<keyword evidence="5" id="KW-0723">Serine/threonine-protein kinase</keyword>
<feature type="domain" description="Protein kinase" evidence="19">
    <location>
        <begin position="591"/>
        <end position="845"/>
    </location>
</feature>
<feature type="domain" description="Cyclic nucleotide-binding" evidence="20">
    <location>
        <begin position="336"/>
        <end position="452"/>
    </location>
</feature>
<dbReference type="PROSITE" id="PS00889">
    <property type="entry name" value="CNMP_BINDING_2"/>
    <property type="match status" value="1"/>
</dbReference>
<evidence type="ECO:0000256" key="12">
    <source>
        <dbReference type="ARBA" id="ARBA00022842"/>
    </source>
</evidence>
<dbReference type="InterPro" id="IPR000719">
    <property type="entry name" value="Prot_kinase_dom"/>
</dbReference>
<dbReference type="PROSITE" id="PS00107">
    <property type="entry name" value="PROTEIN_KINASE_ATP"/>
    <property type="match status" value="1"/>
</dbReference>
<feature type="compositionally biased region" description="Basic and acidic residues" evidence="18">
    <location>
        <begin position="24"/>
        <end position="45"/>
    </location>
</feature>
<dbReference type="PRINTS" id="PR00103">
    <property type="entry name" value="CAMPKINASE"/>
</dbReference>
<dbReference type="PROSITE" id="PS00888">
    <property type="entry name" value="CNMP_BINDING_1"/>
    <property type="match status" value="3"/>
</dbReference>
<evidence type="ECO:0000313" key="22">
    <source>
        <dbReference type="EMBL" id="CAE0780831.1"/>
    </source>
</evidence>
<evidence type="ECO:0000256" key="16">
    <source>
        <dbReference type="ARBA" id="ARBA00047462"/>
    </source>
</evidence>
<evidence type="ECO:0000256" key="11">
    <source>
        <dbReference type="ARBA" id="ARBA00022840"/>
    </source>
</evidence>
<evidence type="ECO:0000256" key="3">
    <source>
        <dbReference type="ARBA" id="ARBA00012428"/>
    </source>
</evidence>
<dbReference type="PROSITE" id="PS50042">
    <property type="entry name" value="CNMP_BINDING_3"/>
    <property type="match status" value="3"/>
</dbReference>
<gene>
    <name evidence="22" type="ORF">PCAR00345_LOCUS33470</name>
</gene>
<evidence type="ECO:0000256" key="18">
    <source>
        <dbReference type="SAM" id="MobiDB-lite"/>
    </source>
</evidence>
<protein>
    <recommendedName>
        <fullName evidence="14">cGMP-dependent protein kinase</fullName>
        <ecNumber evidence="3">2.7.11.12</ecNumber>
    </recommendedName>
</protein>
<dbReference type="Pfam" id="PF00027">
    <property type="entry name" value="cNMP_binding"/>
    <property type="match status" value="3"/>
</dbReference>
<evidence type="ECO:0000259" key="19">
    <source>
        <dbReference type="PROSITE" id="PS50011"/>
    </source>
</evidence>
<dbReference type="GO" id="GO:0005524">
    <property type="term" value="F:ATP binding"/>
    <property type="evidence" value="ECO:0007669"/>
    <property type="project" value="UniProtKB-UniRule"/>
</dbReference>
<dbReference type="CDD" id="cd00038">
    <property type="entry name" value="CAP_ED"/>
    <property type="match status" value="3"/>
</dbReference>
<keyword evidence="9 17" id="KW-0547">Nucleotide-binding</keyword>
<dbReference type="InterPro" id="IPR018488">
    <property type="entry name" value="cNMP-bd_CS"/>
</dbReference>
<comment type="catalytic activity">
    <reaction evidence="15">
        <text>L-threonyl-[protein] + ATP = O-phospho-L-threonyl-[protein] + ADP + H(+)</text>
        <dbReference type="Rhea" id="RHEA:46608"/>
        <dbReference type="Rhea" id="RHEA-COMP:11060"/>
        <dbReference type="Rhea" id="RHEA-COMP:11605"/>
        <dbReference type="ChEBI" id="CHEBI:15378"/>
        <dbReference type="ChEBI" id="CHEBI:30013"/>
        <dbReference type="ChEBI" id="CHEBI:30616"/>
        <dbReference type="ChEBI" id="CHEBI:61977"/>
        <dbReference type="ChEBI" id="CHEBI:456216"/>
        <dbReference type="EC" id="2.7.11.12"/>
    </reaction>
</comment>
<comment type="cofactor">
    <cofactor evidence="1">
        <name>Mg(2+)</name>
        <dbReference type="ChEBI" id="CHEBI:18420"/>
    </cofactor>
</comment>
<evidence type="ECO:0000256" key="10">
    <source>
        <dbReference type="ARBA" id="ARBA00022777"/>
    </source>
</evidence>
<keyword evidence="7" id="KW-0808">Transferase</keyword>
<dbReference type="InterPro" id="IPR008271">
    <property type="entry name" value="Ser/Thr_kinase_AS"/>
</dbReference>
<organism evidence="22">
    <name type="scientific">Chrysotila carterae</name>
    <name type="common">Marine alga</name>
    <name type="synonym">Syracosphaera carterae</name>
    <dbReference type="NCBI Taxonomy" id="13221"/>
    <lineage>
        <taxon>Eukaryota</taxon>
        <taxon>Haptista</taxon>
        <taxon>Haptophyta</taxon>
        <taxon>Prymnesiophyceae</taxon>
        <taxon>Isochrysidales</taxon>
        <taxon>Isochrysidaceae</taxon>
        <taxon>Chrysotila</taxon>
    </lineage>
</organism>
<evidence type="ECO:0000256" key="15">
    <source>
        <dbReference type="ARBA" id="ARBA00047298"/>
    </source>
</evidence>
<accession>A0A7S4F897</accession>
<dbReference type="SMART" id="SM00220">
    <property type="entry name" value="S_TKc"/>
    <property type="match status" value="1"/>
</dbReference>
<keyword evidence="6" id="KW-0140">cGMP</keyword>
<dbReference type="EMBL" id="HBIZ01052307">
    <property type="protein sequence ID" value="CAE0780831.1"/>
    <property type="molecule type" value="Transcribed_RNA"/>
</dbReference>
<feature type="compositionally biased region" description="Basic and acidic residues" evidence="18">
    <location>
        <begin position="56"/>
        <end position="101"/>
    </location>
</feature>
<evidence type="ECO:0000256" key="8">
    <source>
        <dbReference type="ARBA" id="ARBA00022723"/>
    </source>
</evidence>
<dbReference type="EC" id="2.7.11.12" evidence="3"/>
<feature type="compositionally biased region" description="Basic and acidic residues" evidence="18">
    <location>
        <begin position="120"/>
        <end position="134"/>
    </location>
</feature>
<dbReference type="GO" id="GO:0005952">
    <property type="term" value="C:cAMP-dependent protein kinase complex"/>
    <property type="evidence" value="ECO:0007669"/>
    <property type="project" value="TreeGrafter"/>
</dbReference>
<dbReference type="FunFam" id="1.10.510.10:FF:000005">
    <property type="entry name" value="cAMP-dependent protein kinase catalytic subunit alpha"/>
    <property type="match status" value="1"/>
</dbReference>
<dbReference type="GO" id="GO:0004692">
    <property type="term" value="F:cGMP-dependent protein kinase activity"/>
    <property type="evidence" value="ECO:0007669"/>
    <property type="project" value="UniProtKB-EC"/>
</dbReference>
<evidence type="ECO:0000256" key="1">
    <source>
        <dbReference type="ARBA" id="ARBA00001946"/>
    </source>
</evidence>
<dbReference type="InterPro" id="IPR017441">
    <property type="entry name" value="Protein_kinase_ATP_BS"/>
</dbReference>
<feature type="domain" description="Cyclic nucleotide-binding" evidence="20">
    <location>
        <begin position="210"/>
        <end position="333"/>
    </location>
</feature>
<dbReference type="InterPro" id="IPR000595">
    <property type="entry name" value="cNMP-bd_dom"/>
</dbReference>
<feature type="domain" description="AGC-kinase C-terminal" evidence="21">
    <location>
        <begin position="846"/>
        <end position="900"/>
    </location>
</feature>
<name>A0A7S4F897_CHRCT</name>
<evidence type="ECO:0000259" key="20">
    <source>
        <dbReference type="PROSITE" id="PS50042"/>
    </source>
</evidence>
<feature type="region of interest" description="Disordered" evidence="18">
    <location>
        <begin position="1"/>
        <end position="190"/>
    </location>
</feature>
<evidence type="ECO:0000256" key="9">
    <source>
        <dbReference type="ARBA" id="ARBA00022741"/>
    </source>
</evidence>
<dbReference type="Gene3D" id="3.30.200.20">
    <property type="entry name" value="Phosphorylase Kinase, domain 1"/>
    <property type="match status" value="1"/>
</dbReference>
<evidence type="ECO:0000259" key="21">
    <source>
        <dbReference type="PROSITE" id="PS51285"/>
    </source>
</evidence>
<comment type="similarity">
    <text evidence="2">Belongs to the protein kinase superfamily. AGC Ser/Thr protein kinase family. cGMP subfamily.</text>
</comment>
<dbReference type="Gene3D" id="2.60.120.10">
    <property type="entry name" value="Jelly Rolls"/>
    <property type="match status" value="3"/>
</dbReference>
<keyword evidence="13" id="KW-0142">cGMP-binding</keyword>
<proteinExistence type="inferred from homology"/>
<feature type="compositionally biased region" description="Polar residues" evidence="18">
    <location>
        <begin position="175"/>
        <end position="189"/>
    </location>
</feature>
<dbReference type="PANTHER" id="PTHR24353">
    <property type="entry name" value="CYCLIC NUCLEOTIDE-DEPENDENT PROTEIN KINASE"/>
    <property type="match status" value="1"/>
</dbReference>
<feature type="binding site" evidence="17">
    <location>
        <position position="620"/>
    </location>
    <ligand>
        <name>ATP</name>
        <dbReference type="ChEBI" id="CHEBI:30616"/>
    </ligand>
</feature>
<keyword evidence="11 17" id="KW-0067">ATP-binding</keyword>
<dbReference type="PROSITE" id="PS50011">
    <property type="entry name" value="PROTEIN_KINASE_DOM"/>
    <property type="match status" value="1"/>
</dbReference>
<dbReference type="InterPro" id="IPR014710">
    <property type="entry name" value="RmlC-like_jellyroll"/>
</dbReference>
<evidence type="ECO:0000256" key="14">
    <source>
        <dbReference type="ARBA" id="ARBA00024113"/>
    </source>
</evidence>
<dbReference type="InterPro" id="IPR018490">
    <property type="entry name" value="cNMP-bd_dom_sf"/>
</dbReference>
<dbReference type="InterPro" id="IPR011009">
    <property type="entry name" value="Kinase-like_dom_sf"/>
</dbReference>
<evidence type="ECO:0000256" key="6">
    <source>
        <dbReference type="ARBA" id="ARBA00022535"/>
    </source>
</evidence>
<keyword evidence="8" id="KW-0479">Metal-binding</keyword>
<feature type="domain" description="Cyclic nucleotide-binding" evidence="20">
    <location>
        <begin position="460"/>
        <end position="576"/>
    </location>
</feature>
<evidence type="ECO:0000256" key="13">
    <source>
        <dbReference type="ARBA" id="ARBA00022992"/>
    </source>
</evidence>
<evidence type="ECO:0000256" key="2">
    <source>
        <dbReference type="ARBA" id="ARBA00006352"/>
    </source>
</evidence>
<sequence length="900" mass="98862">MGCAGSKDNTDTAAATYKTPEPAKPSEPEPPKPKEPEPPKPKEPEPPQAKAPEPQKSPEPEPQKAPEPEPPKPVDPEPKKAPEPEPEPVKPAEPEKPKVPEPEPAAEPATKPVVPEPEPEPAKPAEPGKPKADADAPPPAKLASDPKLLETGVSSMSTAADGGKKANRRVGVSAEGSTKNVELPQQRNSTIEKSDETRNLILKSISTNLLFAGMDAAGLHSVVDAMESEMRAPPQEVIKEGDVGDYFYVVESGEFQVFLSSAGDDPVHTYVVDAAKPAPNFGDLALLYSCPRKATVRCSKEGRVWRLEASRYMKITHEAAMAAKEKNMQFLRSVSLLSPLEDDQIDALASSLEPVSFNDGEVVVKQGDAADALYFIKEGKVNAFVASAGDAPVATMQSGQFFGENAVSGEDEPKRAATVKAAGDVELLKLSRDAFADLIGDLAETVAANFSEKVLGGVEIFKALNEDERQLLANSLEEAKYSEGENIIVKGEEGEKFYIIVSGGVRVTSGEEVIKDHLGPGNYFGETAILKRQPRMATVTATSDTTCMMLDRSTFNKVLGPMNEILARETARREEEAARIKAAGKIQFEDLEQRNILGVGTFGRVRLVVHTPTQTPYALKCMRKGQVVALKQVEHVMNEKNILAMCNHPFLLGLAATFKDEEELYMLMELSLGGELFSVLRDRVKFDEPAGRFYAANVASAFEYLHSRKIVYRDLKPENLLLDADGYLKVVDFGFAKIIEGRTWTLCGTPEYLAPEIISNKGHNLAVDWWALGILIFELLNGTPPFTADDPMDIYQKILRGKIAYPVTLGKTAREACQKFLLANPAARMCHLKRGVREVREHPFFKPINFDELYNKVPKAPLIPRISDPLDTSNFDYYEDEDGSEWARFNDKRRDFFKNF</sequence>